<protein>
    <submittedName>
        <fullName evidence="5">DUF2007 domain-containing protein</fullName>
    </submittedName>
</protein>
<keyword evidence="3" id="KW-0862">Zinc</keyword>
<evidence type="ECO:0000256" key="3">
    <source>
        <dbReference type="ARBA" id="ARBA00022833"/>
    </source>
</evidence>
<keyword evidence="6" id="KW-1185">Reference proteome</keyword>
<feature type="domain" description="RanBP2-type" evidence="4">
    <location>
        <begin position="82"/>
        <end position="101"/>
    </location>
</feature>
<keyword evidence="2" id="KW-0863">Zinc-finger</keyword>
<dbReference type="Pfam" id="PF09413">
    <property type="entry name" value="DUF2007"/>
    <property type="match status" value="1"/>
</dbReference>
<proteinExistence type="predicted"/>
<dbReference type="EMBL" id="JANATA010000003">
    <property type="protein sequence ID" value="MCP3427941.1"/>
    <property type="molecule type" value="Genomic_DNA"/>
</dbReference>
<dbReference type="GO" id="GO:0008270">
    <property type="term" value="F:zinc ion binding"/>
    <property type="evidence" value="ECO:0007669"/>
    <property type="project" value="UniProtKB-KW"/>
</dbReference>
<organism evidence="5 6">
    <name type="scientific">Opacimonas viscosa</name>
    <dbReference type="NCBI Taxonomy" id="2961944"/>
    <lineage>
        <taxon>Bacteria</taxon>
        <taxon>Pseudomonadati</taxon>
        <taxon>Pseudomonadota</taxon>
        <taxon>Gammaproteobacteria</taxon>
        <taxon>Alteromonadales</taxon>
        <taxon>Alteromonadaceae</taxon>
        <taxon>Opacimonas</taxon>
    </lineage>
</organism>
<gene>
    <name evidence="5" type="ORF">NLF92_03155</name>
</gene>
<keyword evidence="1" id="KW-0479">Metal-binding</keyword>
<reference evidence="5" key="1">
    <citation type="submission" date="2022-07" db="EMBL/GenBank/DDBJ databases">
        <title>Characterization of the Novel Bacterium Alteromonas immobilis LMIT006 and Alteromonas gregis LMIT007.</title>
        <authorList>
            <person name="Lin X."/>
        </authorList>
    </citation>
    <scope>NUCLEOTIDE SEQUENCE</scope>
    <source>
        <strain evidence="5">LMIT007</strain>
    </source>
</reference>
<dbReference type="InterPro" id="IPR001876">
    <property type="entry name" value="Znf_RanBP2"/>
</dbReference>
<dbReference type="PROSITE" id="PS01358">
    <property type="entry name" value="ZF_RANBP2_1"/>
    <property type="match status" value="1"/>
</dbReference>
<name>A0AA41X1W0_9ALTE</name>
<dbReference type="RefSeq" id="WP_254098795.1">
    <property type="nucleotide sequence ID" value="NZ_JANATA010000003.1"/>
</dbReference>
<dbReference type="Proteomes" id="UP001165413">
    <property type="component" value="Unassembled WGS sequence"/>
</dbReference>
<sequence length="105" mass="11844">MPKLYTDHQLFKVHQVMHCLEDAGIPCVLKNEFAQGAVGELSAIDNLPEVWLIDEEWRPKAQALITQLMAAPLETEDAHNDWICQVCTAENEAQFGVCWQCQSSC</sequence>
<evidence type="ECO:0000313" key="6">
    <source>
        <dbReference type="Proteomes" id="UP001165413"/>
    </source>
</evidence>
<evidence type="ECO:0000313" key="5">
    <source>
        <dbReference type="EMBL" id="MCP3427941.1"/>
    </source>
</evidence>
<accession>A0AA41X1W0</accession>
<dbReference type="AlphaFoldDB" id="A0AA41X1W0"/>
<comment type="caution">
    <text evidence="5">The sequence shown here is derived from an EMBL/GenBank/DDBJ whole genome shotgun (WGS) entry which is preliminary data.</text>
</comment>
<evidence type="ECO:0000256" key="2">
    <source>
        <dbReference type="ARBA" id="ARBA00022771"/>
    </source>
</evidence>
<evidence type="ECO:0000256" key="1">
    <source>
        <dbReference type="ARBA" id="ARBA00022723"/>
    </source>
</evidence>
<evidence type="ECO:0000259" key="4">
    <source>
        <dbReference type="PROSITE" id="PS01358"/>
    </source>
</evidence>
<dbReference type="InterPro" id="IPR018551">
    <property type="entry name" value="DUF2007"/>
</dbReference>